<evidence type="ECO:0000259" key="8">
    <source>
        <dbReference type="Pfam" id="PF13813"/>
    </source>
</evidence>
<dbReference type="GO" id="GO:0016020">
    <property type="term" value="C:membrane"/>
    <property type="evidence" value="ECO:0007669"/>
    <property type="project" value="UniProtKB-SubCell"/>
</dbReference>
<comment type="subcellular location">
    <subcellularLocation>
        <location evidence="1">Membrane</location>
        <topology evidence="1">Multi-pass membrane protein</topology>
    </subcellularLocation>
</comment>
<keyword evidence="5 7" id="KW-1133">Transmembrane helix</keyword>
<keyword evidence="4 7" id="KW-0812">Transmembrane</keyword>
<feature type="transmembrane region" description="Helical" evidence="7">
    <location>
        <begin position="60"/>
        <end position="83"/>
    </location>
</feature>
<dbReference type="InterPro" id="IPR032805">
    <property type="entry name" value="Wax_synthase_dom"/>
</dbReference>
<feature type="domain" description="Wax synthase" evidence="8">
    <location>
        <begin position="232"/>
        <end position="319"/>
    </location>
</feature>
<comment type="similarity">
    <text evidence="2">Belongs to the wax synthase family.</text>
</comment>
<feature type="transmembrane region" description="Helical" evidence="7">
    <location>
        <begin position="31"/>
        <end position="48"/>
    </location>
</feature>
<dbReference type="Proteomes" id="UP000326799">
    <property type="component" value="Unassembled WGS sequence"/>
</dbReference>
<feature type="transmembrane region" description="Helical" evidence="7">
    <location>
        <begin position="355"/>
        <end position="372"/>
    </location>
</feature>
<feature type="transmembrane region" description="Helical" evidence="7">
    <location>
        <begin position="284"/>
        <end position="305"/>
    </location>
</feature>
<feature type="transmembrane region" description="Helical" evidence="7">
    <location>
        <begin position="392"/>
        <end position="409"/>
    </location>
</feature>
<feature type="transmembrane region" description="Helical" evidence="7">
    <location>
        <begin position="191"/>
        <end position="210"/>
    </location>
</feature>
<dbReference type="GO" id="GO:0008374">
    <property type="term" value="F:O-acyltransferase activity"/>
    <property type="evidence" value="ECO:0007669"/>
    <property type="project" value="InterPro"/>
</dbReference>
<evidence type="ECO:0000256" key="7">
    <source>
        <dbReference type="SAM" id="Phobius"/>
    </source>
</evidence>
<evidence type="ECO:0000256" key="2">
    <source>
        <dbReference type="ARBA" id="ARBA00007282"/>
    </source>
</evidence>
<dbReference type="GO" id="GO:0006629">
    <property type="term" value="P:lipid metabolic process"/>
    <property type="evidence" value="ECO:0007669"/>
    <property type="project" value="InterPro"/>
</dbReference>
<dbReference type="PROSITE" id="PS51257">
    <property type="entry name" value="PROKAR_LIPOPROTEIN"/>
    <property type="match status" value="1"/>
</dbReference>
<dbReference type="EMBL" id="ML733407">
    <property type="protein sequence ID" value="KAB8223149.1"/>
    <property type="molecule type" value="Genomic_DNA"/>
</dbReference>
<evidence type="ECO:0000256" key="5">
    <source>
        <dbReference type="ARBA" id="ARBA00022989"/>
    </source>
</evidence>
<keyword evidence="6 7" id="KW-0472">Membrane</keyword>
<accession>A0A5N6F0X8</accession>
<sequence length="415" mass="47345">MFIVNKRFIIFFVATQPIITACLLRYTSKLSSLRAFNLLAILMLVYIGCTTRQEINGSAIFYQLLGGTAATIFLHSVQLLYILKADITDLTHIQRLRKHPVSQFGIALLLASDPRAIGTRWEPKNLPALAPCFRSSDSPRPLFLLRNTVVFLWKYLVLDVIVTLFGSEKSHGYQYYQRDLHFILNPFSTEWITRVAASLLMWPIMLRLTLDIQYMAISLILVGTGVCETGNWPPFFGSISDAYTIRRFWNTYWHQLLRWPLTSWSRFITRTVLRLPSPSWIERYLNIFGAFFLSGLIHIFATSTVGMPKDEAGSIKFFSLFTVAIIIEDTVQAMYRRFTANGSSQSKALWKRAVGYLWVLCCFSVNTPGFTYDLIHSYANTPSLLPFSFTKHLGENVVIVLLLAGAATLKRVKVM</sequence>
<evidence type="ECO:0000256" key="3">
    <source>
        <dbReference type="ARBA" id="ARBA00022679"/>
    </source>
</evidence>
<proteinExistence type="inferred from homology"/>
<feature type="transmembrane region" description="Helical" evidence="7">
    <location>
        <begin position="143"/>
        <end position="165"/>
    </location>
</feature>
<dbReference type="Pfam" id="PF13813">
    <property type="entry name" value="MBOAT_2"/>
    <property type="match status" value="1"/>
</dbReference>
<evidence type="ECO:0000256" key="6">
    <source>
        <dbReference type="ARBA" id="ARBA00023136"/>
    </source>
</evidence>
<evidence type="ECO:0000256" key="1">
    <source>
        <dbReference type="ARBA" id="ARBA00004141"/>
    </source>
</evidence>
<evidence type="ECO:0000313" key="9">
    <source>
        <dbReference type="EMBL" id="KAB8223149.1"/>
    </source>
</evidence>
<keyword evidence="3 9" id="KW-0808">Transferase</keyword>
<keyword evidence="10" id="KW-1185">Reference proteome</keyword>
<organism evidence="9 10">
    <name type="scientific">Aspergillus novoparasiticus</name>
    <dbReference type="NCBI Taxonomy" id="986946"/>
    <lineage>
        <taxon>Eukaryota</taxon>
        <taxon>Fungi</taxon>
        <taxon>Dikarya</taxon>
        <taxon>Ascomycota</taxon>
        <taxon>Pezizomycotina</taxon>
        <taxon>Eurotiomycetes</taxon>
        <taxon>Eurotiomycetidae</taxon>
        <taxon>Eurotiales</taxon>
        <taxon>Aspergillaceae</taxon>
        <taxon>Aspergillus</taxon>
        <taxon>Aspergillus subgen. Circumdati</taxon>
    </lineage>
</organism>
<gene>
    <name evidence="9" type="ORF">BDV33DRAFT_200704</name>
</gene>
<feature type="transmembrane region" description="Helical" evidence="7">
    <location>
        <begin position="317"/>
        <end position="335"/>
    </location>
</feature>
<dbReference type="PANTHER" id="PTHR31595:SF67">
    <property type="entry name" value="WAX SYNTHASE DOMAIN-CONTAINING PROTEIN"/>
    <property type="match status" value="1"/>
</dbReference>
<dbReference type="PANTHER" id="PTHR31595">
    <property type="entry name" value="LONG-CHAIN-ALCOHOL O-FATTY-ACYLTRANSFERASE 3-RELATED"/>
    <property type="match status" value="1"/>
</dbReference>
<protein>
    <submittedName>
        <fullName evidence="9">Membrane bound O-acyl transferase family-domain-containing protein</fullName>
    </submittedName>
</protein>
<dbReference type="InterPro" id="IPR044851">
    <property type="entry name" value="Wax_synthase"/>
</dbReference>
<evidence type="ECO:0000256" key="4">
    <source>
        <dbReference type="ARBA" id="ARBA00022692"/>
    </source>
</evidence>
<name>A0A5N6F0X8_9EURO</name>
<evidence type="ECO:0000313" key="10">
    <source>
        <dbReference type="Proteomes" id="UP000326799"/>
    </source>
</evidence>
<reference evidence="9 10" key="1">
    <citation type="submission" date="2019-04" db="EMBL/GenBank/DDBJ databases">
        <title>Fungal friends and foes A comparative genomics study of 23 Aspergillus species from section Flavi.</title>
        <authorList>
            <consortium name="DOE Joint Genome Institute"/>
            <person name="Kjaerbolling I."/>
            <person name="Vesth T.C."/>
            <person name="Frisvad J.C."/>
            <person name="Nybo J.L."/>
            <person name="Theobald S."/>
            <person name="Kildgaard S."/>
            <person name="Petersen T.I."/>
            <person name="Kuo A."/>
            <person name="Sato A."/>
            <person name="Lyhne E.K."/>
            <person name="Kogle M.E."/>
            <person name="Wiebenga A."/>
            <person name="Kun R.S."/>
            <person name="Lubbers R.J."/>
            <person name="Makela M.R."/>
            <person name="Barry K."/>
            <person name="Chovatia M."/>
            <person name="Clum A."/>
            <person name="Daum C."/>
            <person name="Haridas S."/>
            <person name="He G."/>
            <person name="LaButti K."/>
            <person name="Lipzen A."/>
            <person name="Mondo S."/>
            <person name="Pangilinan J."/>
            <person name="Riley R."/>
            <person name="Salamov A."/>
            <person name="Simmons B.A."/>
            <person name="Magnuson J.K."/>
            <person name="Henrissat B."/>
            <person name="Mortensen U.H."/>
            <person name="Larsen T.O."/>
            <person name="De vries R.P."/>
            <person name="Grigoriev I.V."/>
            <person name="Machida M."/>
            <person name="Baker S.E."/>
            <person name="Andersen M.R."/>
        </authorList>
    </citation>
    <scope>NUCLEOTIDE SEQUENCE [LARGE SCALE GENOMIC DNA]</scope>
    <source>
        <strain evidence="9 10">CBS 126849</strain>
    </source>
</reference>
<dbReference type="AlphaFoldDB" id="A0A5N6F0X8"/>